<evidence type="ECO:0000313" key="2">
    <source>
        <dbReference type="EMBL" id="KAE9994356.1"/>
    </source>
</evidence>
<dbReference type="EMBL" id="WNWR01000008">
    <property type="protein sequence ID" value="KAE9994356.1"/>
    <property type="molecule type" value="Genomic_DNA"/>
</dbReference>
<evidence type="ECO:0000313" key="4">
    <source>
        <dbReference type="Proteomes" id="UP000490939"/>
    </source>
</evidence>
<gene>
    <name evidence="2" type="ORF">EG327_010796</name>
    <name evidence="1" type="ORF">EG328_010631</name>
</gene>
<dbReference type="EMBL" id="WNWS01000071">
    <property type="protein sequence ID" value="KAE9982767.1"/>
    <property type="molecule type" value="Genomic_DNA"/>
</dbReference>
<keyword evidence="4" id="KW-1185">Reference proteome</keyword>
<sequence>MSRCNDKNIKKQRPSPTFLSLPCELRQKILSGVYNGGFEHEPLPPFATDIYHILHAHVTYYHITSAAIRNVHPTFCDDFLYVEERWVKSIVDLTEKVRSACKYDDKVFVREGEVWKEMKVECGLVMTVRSLRGVLGL</sequence>
<dbReference type="Proteomes" id="UP000490939">
    <property type="component" value="Unassembled WGS sequence"/>
</dbReference>
<organism evidence="2 4">
    <name type="scientific">Venturia inaequalis</name>
    <name type="common">Apple scab fungus</name>
    <dbReference type="NCBI Taxonomy" id="5025"/>
    <lineage>
        <taxon>Eukaryota</taxon>
        <taxon>Fungi</taxon>
        <taxon>Dikarya</taxon>
        <taxon>Ascomycota</taxon>
        <taxon>Pezizomycotina</taxon>
        <taxon>Dothideomycetes</taxon>
        <taxon>Pleosporomycetidae</taxon>
        <taxon>Venturiales</taxon>
        <taxon>Venturiaceae</taxon>
        <taxon>Venturia</taxon>
    </lineage>
</organism>
<evidence type="ECO:0000313" key="1">
    <source>
        <dbReference type="EMBL" id="KAE9982767.1"/>
    </source>
</evidence>
<evidence type="ECO:0000313" key="3">
    <source>
        <dbReference type="Proteomes" id="UP000447873"/>
    </source>
</evidence>
<accession>A0A8H3VUM7</accession>
<reference evidence="2 4" key="1">
    <citation type="submission" date="2019-07" db="EMBL/GenBank/DDBJ databases">
        <title>Venturia inaequalis Genome Resource.</title>
        <authorList>
            <person name="Lichtner F.J."/>
        </authorList>
    </citation>
    <scope>NUCLEOTIDE SEQUENCE [LARGE SCALE GENOMIC DNA]</scope>
    <source>
        <strain evidence="1 3">120213</strain>
        <strain evidence="2 4">DMI_063113</strain>
    </source>
</reference>
<protein>
    <submittedName>
        <fullName evidence="2">Uncharacterized protein</fullName>
    </submittedName>
</protein>
<dbReference type="AlphaFoldDB" id="A0A8H3VUM7"/>
<name>A0A8H3VUM7_VENIN</name>
<comment type="caution">
    <text evidence="2">The sequence shown here is derived from an EMBL/GenBank/DDBJ whole genome shotgun (WGS) entry which is preliminary data.</text>
</comment>
<dbReference type="Proteomes" id="UP000447873">
    <property type="component" value="Unassembled WGS sequence"/>
</dbReference>
<proteinExistence type="predicted"/>